<comment type="caution">
    <text evidence="1">The sequence shown here is derived from an EMBL/GenBank/DDBJ whole genome shotgun (WGS) entry which is preliminary data.</text>
</comment>
<protein>
    <submittedName>
        <fullName evidence="1">ATPase</fullName>
    </submittedName>
</protein>
<name>A0ABS1HGC9_9BACT</name>
<dbReference type="CDD" id="cd24079">
    <property type="entry name" value="ASKHA_NBD_PG1100-like"/>
    <property type="match status" value="1"/>
</dbReference>
<dbReference type="PANTHER" id="PTHR43190">
    <property type="entry name" value="N-ACETYL-D-GLUCOSAMINE KINASE"/>
    <property type="match status" value="1"/>
</dbReference>
<evidence type="ECO:0000313" key="2">
    <source>
        <dbReference type="Proteomes" id="UP000605676"/>
    </source>
</evidence>
<dbReference type="Gene3D" id="3.30.420.40">
    <property type="match status" value="2"/>
</dbReference>
<dbReference type="Gene3D" id="1.10.720.160">
    <property type="match status" value="1"/>
</dbReference>
<reference evidence="1 2" key="1">
    <citation type="submission" date="2021-01" db="EMBL/GenBank/DDBJ databases">
        <title>Carboxyliciviraga sp.nov., isolated from coastal sediments.</title>
        <authorList>
            <person name="Lu D."/>
            <person name="Zhang T."/>
        </authorList>
    </citation>
    <scope>NUCLEOTIDE SEQUENCE [LARGE SCALE GENOMIC DNA]</scope>
    <source>
        <strain evidence="1 2">N1Y132</strain>
    </source>
</reference>
<organism evidence="1 2">
    <name type="scientific">Carboxylicivirga marina</name>
    <dbReference type="NCBI Taxonomy" id="2800988"/>
    <lineage>
        <taxon>Bacteria</taxon>
        <taxon>Pseudomonadati</taxon>
        <taxon>Bacteroidota</taxon>
        <taxon>Bacteroidia</taxon>
        <taxon>Marinilabiliales</taxon>
        <taxon>Marinilabiliaceae</taxon>
        <taxon>Carboxylicivirga</taxon>
    </lineage>
</organism>
<evidence type="ECO:0000313" key="1">
    <source>
        <dbReference type="EMBL" id="MBK3516730.1"/>
    </source>
</evidence>
<dbReference type="InterPro" id="IPR052519">
    <property type="entry name" value="Euk-type_GlcNAc_Kinase"/>
</dbReference>
<gene>
    <name evidence="1" type="ORF">JIV24_05200</name>
</gene>
<proteinExistence type="predicted"/>
<dbReference type="EMBL" id="JAENRR010000008">
    <property type="protein sequence ID" value="MBK3516730.1"/>
    <property type="molecule type" value="Genomic_DNA"/>
</dbReference>
<accession>A0ABS1HGC9</accession>
<keyword evidence="2" id="KW-1185">Reference proteome</keyword>
<dbReference type="SUPFAM" id="SSF53067">
    <property type="entry name" value="Actin-like ATPase domain"/>
    <property type="match status" value="2"/>
</dbReference>
<dbReference type="PANTHER" id="PTHR43190:SF3">
    <property type="entry name" value="N-ACETYL-D-GLUCOSAMINE KINASE"/>
    <property type="match status" value="1"/>
</dbReference>
<sequence>MVLIADSGSTKTQWCLVSEGIIIEQCITKGINPFYQNSTDILKNLKEEYTLNNTKPQEINFYGAGCANDEKNNIVRKALSEFFQVEAITINSDLVGAARSLCQHQKGIACILGTGSNSCLYDGRDVIHNVSPLGYVIGDEGSGAVLGKKLMGDLLKNQLPEHVIDLFFKNYNTNRAEILDNIYKKTFPNRYLAQFTKFLSENIHVKELEDIVLDAFEEFVKRNLLQYADIDKLKVHFTGSVAFYFRAQLEKALYKYNLNIGEICQAPMPGLIQYHTDRTN</sequence>
<dbReference type="InterPro" id="IPR043129">
    <property type="entry name" value="ATPase_NBD"/>
</dbReference>
<dbReference type="Proteomes" id="UP000605676">
    <property type="component" value="Unassembled WGS sequence"/>
</dbReference>
<dbReference type="RefSeq" id="WP_200463961.1">
    <property type="nucleotide sequence ID" value="NZ_JAENRR010000008.1"/>
</dbReference>